<evidence type="ECO:0000256" key="1">
    <source>
        <dbReference type="SAM" id="Phobius"/>
    </source>
</evidence>
<keyword evidence="1" id="KW-0812">Transmembrane</keyword>
<keyword evidence="1" id="KW-0472">Membrane</keyword>
<feature type="transmembrane region" description="Helical" evidence="1">
    <location>
        <begin position="148"/>
        <end position="167"/>
    </location>
</feature>
<dbReference type="Proteomes" id="UP001210204">
    <property type="component" value="Unassembled WGS sequence"/>
</dbReference>
<sequence length="386" mass="44156">MLKIKFENLLVILVLSLIVGYDVIMTSVLNKTLPQLPTILLIGVVLVLSLRFLFIKNFSILFIVSGILLIVTSLCVFLQTGATNFLLYSLLILLLYDVDVDVILKTYVFVAGSIVIGIFLLSLIGLLPNLQFAQVRSSGLVIRNSFGFIYPTDFASHCFYLFIAWGYLLREKYIWLRVAVGVALSAFIIKFCDARLNSLSILIAVIIFLVMYYTKEKKFKVYYILPYFAAIFSSLMFYLSSHFSFSSPFFVKLNDFFSMRLFLGKNALDTYKLHLFGTNNVKFIGYGGTTESVLSYNYVDSSYIQMLFYYGIVPVVLLVLVYVLSSRRFYKEGKVLFLALLSLITINCMIEAFWIRPGYNIFMFTLFASLISIKEINDEENKIEIL</sequence>
<feature type="transmembrane region" description="Helical" evidence="1">
    <location>
        <begin position="35"/>
        <end position="53"/>
    </location>
</feature>
<dbReference type="RefSeq" id="WP_195917966.1">
    <property type="nucleotide sequence ID" value="NZ_JADOZZ010000003.1"/>
</dbReference>
<accession>A0AAW6D8E0</accession>
<feature type="transmembrane region" description="Helical" evidence="1">
    <location>
        <begin position="221"/>
        <end position="239"/>
    </location>
</feature>
<evidence type="ECO:0000313" key="3">
    <source>
        <dbReference type="Proteomes" id="UP001210204"/>
    </source>
</evidence>
<feature type="transmembrane region" description="Helical" evidence="1">
    <location>
        <begin position="197"/>
        <end position="214"/>
    </location>
</feature>
<reference evidence="2" key="1">
    <citation type="submission" date="2023-01" db="EMBL/GenBank/DDBJ databases">
        <title>Human gut microbiome strain richness.</title>
        <authorList>
            <person name="Chen-Liaw A."/>
        </authorList>
    </citation>
    <scope>NUCLEOTIDE SEQUENCE</scope>
    <source>
        <strain evidence="2">1001095st1_G4_1001095IJ_161003</strain>
    </source>
</reference>
<feature type="transmembrane region" description="Helical" evidence="1">
    <location>
        <begin position="9"/>
        <end position="29"/>
    </location>
</feature>
<proteinExistence type="predicted"/>
<feature type="transmembrane region" description="Helical" evidence="1">
    <location>
        <begin position="107"/>
        <end position="128"/>
    </location>
</feature>
<feature type="transmembrane region" description="Helical" evidence="1">
    <location>
        <begin position="335"/>
        <end position="355"/>
    </location>
</feature>
<feature type="transmembrane region" description="Helical" evidence="1">
    <location>
        <begin position="303"/>
        <end position="323"/>
    </location>
</feature>
<protein>
    <submittedName>
        <fullName evidence="2">Polysaccharide polymerase</fullName>
    </submittedName>
</protein>
<dbReference type="AlphaFoldDB" id="A0AAW6D8E0"/>
<keyword evidence="1" id="KW-1133">Transmembrane helix</keyword>
<evidence type="ECO:0000313" key="2">
    <source>
        <dbReference type="EMBL" id="MDB8613269.1"/>
    </source>
</evidence>
<name>A0AAW6D8E0_STRSL</name>
<organism evidence="2 3">
    <name type="scientific">Streptococcus salivarius</name>
    <dbReference type="NCBI Taxonomy" id="1304"/>
    <lineage>
        <taxon>Bacteria</taxon>
        <taxon>Bacillati</taxon>
        <taxon>Bacillota</taxon>
        <taxon>Bacilli</taxon>
        <taxon>Lactobacillales</taxon>
        <taxon>Streptococcaceae</taxon>
        <taxon>Streptococcus</taxon>
    </lineage>
</organism>
<feature type="transmembrane region" description="Helical" evidence="1">
    <location>
        <begin position="60"/>
        <end position="79"/>
    </location>
</feature>
<comment type="caution">
    <text evidence="2">The sequence shown here is derived from an EMBL/GenBank/DDBJ whole genome shotgun (WGS) entry which is preliminary data.</text>
</comment>
<dbReference type="EMBL" id="JAQMJT010000002">
    <property type="protein sequence ID" value="MDB8613269.1"/>
    <property type="molecule type" value="Genomic_DNA"/>
</dbReference>
<gene>
    <name evidence="2" type="ORF">PNU26_02475</name>
</gene>